<dbReference type="Pfam" id="PF09831">
    <property type="entry name" value="DUF2058"/>
    <property type="match status" value="1"/>
</dbReference>
<evidence type="ECO:0000256" key="1">
    <source>
        <dbReference type="SAM" id="MobiDB-lite"/>
    </source>
</evidence>
<keyword evidence="3" id="KW-1185">Reference proteome</keyword>
<protein>
    <submittedName>
        <fullName evidence="2">Nucleoprotein/polynucleotide-associated enzyme</fullName>
    </submittedName>
</protein>
<dbReference type="KEGG" id="tsy:THSYN_25460"/>
<dbReference type="OrthoDB" id="5294470at2"/>
<evidence type="ECO:0000313" key="2">
    <source>
        <dbReference type="EMBL" id="AUB84951.1"/>
    </source>
</evidence>
<dbReference type="RefSeq" id="WP_100922606.1">
    <property type="nucleotide sequence ID" value="NZ_CP020370.1"/>
</dbReference>
<evidence type="ECO:0000313" key="3">
    <source>
        <dbReference type="Proteomes" id="UP000232638"/>
    </source>
</evidence>
<accession>A0A2K8UIH1</accession>
<gene>
    <name evidence="2" type="ORF">THSYN_25460</name>
</gene>
<organism evidence="2 3">
    <name type="scientific">Candidatus Thiodictyon syntrophicum</name>
    <dbReference type="NCBI Taxonomy" id="1166950"/>
    <lineage>
        <taxon>Bacteria</taxon>
        <taxon>Pseudomonadati</taxon>
        <taxon>Pseudomonadota</taxon>
        <taxon>Gammaproteobacteria</taxon>
        <taxon>Chromatiales</taxon>
        <taxon>Chromatiaceae</taxon>
        <taxon>Thiodictyon</taxon>
    </lineage>
</organism>
<feature type="region of interest" description="Disordered" evidence="1">
    <location>
        <begin position="1"/>
        <end position="62"/>
    </location>
</feature>
<reference evidence="2 3" key="1">
    <citation type="submission" date="2017-03" db="EMBL/GenBank/DDBJ databases">
        <title>Complete genome sequence of Candidatus 'Thiodictyon syntrophicum' sp. nov. strain Cad16T, a photolithoautotroph purple sulfur bacterium isolated from an alpine meromictic lake.</title>
        <authorList>
            <person name="Luedin S.M."/>
            <person name="Pothier J.F."/>
            <person name="Danza F."/>
            <person name="Storelli N."/>
            <person name="Wittwer M."/>
            <person name="Tonolla M."/>
        </authorList>
    </citation>
    <scope>NUCLEOTIDE SEQUENCE [LARGE SCALE GENOMIC DNA]</scope>
    <source>
        <strain evidence="2 3">Cad16T</strain>
    </source>
</reference>
<name>A0A2K8UIH1_9GAMM</name>
<sequence length="179" mass="20416">MGNSLQEQLLKAGLVSEHRLKETRTDKRKTVKQPGGRAAAADDPARRAAAEAQAEKARKDRELNLRQQEEAQQRARENDIRQLIHAHRVVREGGDLAYNFTDGTTLKRLYVNRDQHARLVDGRLALVRQDTFYELVPTQIALRLRERDASLVLVHNQSTAKPAADDPYAEFQVPDDLMW</sequence>
<dbReference type="AlphaFoldDB" id="A0A2K8UIH1"/>
<dbReference type="EMBL" id="CP020370">
    <property type="protein sequence ID" value="AUB84951.1"/>
    <property type="molecule type" value="Genomic_DNA"/>
</dbReference>
<feature type="compositionally biased region" description="Basic and acidic residues" evidence="1">
    <location>
        <begin position="43"/>
        <end position="62"/>
    </location>
</feature>
<feature type="compositionally biased region" description="Low complexity" evidence="1">
    <location>
        <begin position="33"/>
        <end position="42"/>
    </location>
</feature>
<proteinExistence type="predicted"/>
<feature type="compositionally biased region" description="Basic and acidic residues" evidence="1">
    <location>
        <begin position="16"/>
        <end position="25"/>
    </location>
</feature>
<dbReference type="Proteomes" id="UP000232638">
    <property type="component" value="Chromosome"/>
</dbReference>
<dbReference type="InterPro" id="IPR018636">
    <property type="entry name" value="DUF2058"/>
</dbReference>